<dbReference type="EMBL" id="BGPR01001707">
    <property type="protein sequence ID" value="GBM59929.1"/>
    <property type="molecule type" value="Genomic_DNA"/>
</dbReference>
<accession>A0A4Y2H440</accession>
<dbReference type="AlphaFoldDB" id="A0A4Y2H440"/>
<feature type="region of interest" description="Disordered" evidence="1">
    <location>
        <begin position="81"/>
        <end position="106"/>
    </location>
</feature>
<name>A0A4Y2H440_ARAVE</name>
<keyword evidence="3" id="KW-1185">Reference proteome</keyword>
<evidence type="ECO:0000313" key="3">
    <source>
        <dbReference type="Proteomes" id="UP000499080"/>
    </source>
</evidence>
<reference evidence="2 3" key="1">
    <citation type="journal article" date="2019" name="Sci. Rep.">
        <title>Orb-weaving spider Araneus ventricosus genome elucidates the spidroin gene catalogue.</title>
        <authorList>
            <person name="Kono N."/>
            <person name="Nakamura H."/>
            <person name="Ohtoshi R."/>
            <person name="Moran D.A.P."/>
            <person name="Shinohara A."/>
            <person name="Yoshida Y."/>
            <person name="Fujiwara M."/>
            <person name="Mori M."/>
            <person name="Tomita M."/>
            <person name="Arakawa K."/>
        </authorList>
    </citation>
    <scope>NUCLEOTIDE SEQUENCE [LARGE SCALE GENOMIC DNA]</scope>
</reference>
<dbReference type="Proteomes" id="UP000499080">
    <property type="component" value="Unassembled WGS sequence"/>
</dbReference>
<gene>
    <name evidence="2" type="ORF">AVEN_4001_1</name>
</gene>
<protein>
    <submittedName>
        <fullName evidence="2">Uncharacterized protein</fullName>
    </submittedName>
</protein>
<evidence type="ECO:0000313" key="2">
    <source>
        <dbReference type="EMBL" id="GBM59929.1"/>
    </source>
</evidence>
<evidence type="ECO:0000256" key="1">
    <source>
        <dbReference type="SAM" id="MobiDB-lite"/>
    </source>
</evidence>
<proteinExistence type="predicted"/>
<comment type="caution">
    <text evidence="2">The sequence shown here is derived from an EMBL/GenBank/DDBJ whole genome shotgun (WGS) entry which is preliminary data.</text>
</comment>
<organism evidence="2 3">
    <name type="scientific">Araneus ventricosus</name>
    <name type="common">Orbweaver spider</name>
    <name type="synonym">Epeira ventricosa</name>
    <dbReference type="NCBI Taxonomy" id="182803"/>
    <lineage>
        <taxon>Eukaryota</taxon>
        <taxon>Metazoa</taxon>
        <taxon>Ecdysozoa</taxon>
        <taxon>Arthropoda</taxon>
        <taxon>Chelicerata</taxon>
        <taxon>Arachnida</taxon>
        <taxon>Araneae</taxon>
        <taxon>Araneomorphae</taxon>
        <taxon>Entelegynae</taxon>
        <taxon>Araneoidea</taxon>
        <taxon>Araneidae</taxon>
        <taxon>Araneus</taxon>
    </lineage>
</organism>
<sequence>MISAVRKRTLSNNSNIDFEKLSEVVMQDMGPKPEKYSIPVIVQPKSSRIGLKYLVSHFYNYPDWSWLHIYKPYPDRTEAGNQPIPLATRAGDVTPSSRTKRTAIIT</sequence>